<reference evidence="1 2" key="1">
    <citation type="submission" date="2019-03" db="EMBL/GenBank/DDBJ databases">
        <title>Genomic Encyclopedia of Type Strains, Phase IV (KMG-IV): sequencing the most valuable type-strain genomes for metagenomic binning, comparative biology and taxonomic classification.</title>
        <authorList>
            <person name="Goeker M."/>
        </authorList>
    </citation>
    <scope>NUCLEOTIDE SEQUENCE [LARGE SCALE GENOMIC DNA]</scope>
    <source>
        <strain evidence="1 2">DSM 45934</strain>
    </source>
</reference>
<dbReference type="EMBL" id="SLWS01000016">
    <property type="protein sequence ID" value="TCO48069.1"/>
    <property type="molecule type" value="Genomic_DNA"/>
</dbReference>
<comment type="caution">
    <text evidence="1">The sequence shown here is derived from an EMBL/GenBank/DDBJ whole genome shotgun (WGS) entry which is preliminary data.</text>
</comment>
<dbReference type="AlphaFoldDB" id="A0A4R2IUR7"/>
<name>A0A4R2IUR7_9PSEU</name>
<evidence type="ECO:0000313" key="2">
    <source>
        <dbReference type="Proteomes" id="UP000295680"/>
    </source>
</evidence>
<dbReference type="Proteomes" id="UP000295680">
    <property type="component" value="Unassembled WGS sequence"/>
</dbReference>
<evidence type="ECO:0000313" key="1">
    <source>
        <dbReference type="EMBL" id="TCO48069.1"/>
    </source>
</evidence>
<proteinExistence type="predicted"/>
<sequence length="63" mass="6789">MRAHEGLEGPNGAMPAVYAMEAAYATYTDALADRLRKGCDTIDATAQALRDILTVYRRADGQA</sequence>
<dbReference type="RefSeq" id="WP_132125473.1">
    <property type="nucleotide sequence ID" value="NZ_SLWS01000016.1"/>
</dbReference>
<accession>A0A4R2IUR7</accession>
<protein>
    <submittedName>
        <fullName evidence="1">Uncharacterized protein</fullName>
    </submittedName>
</protein>
<keyword evidence="2" id="KW-1185">Reference proteome</keyword>
<gene>
    <name evidence="1" type="ORF">EV192_116122</name>
</gene>
<organism evidence="1 2">
    <name type="scientific">Actinocrispum wychmicini</name>
    <dbReference type="NCBI Taxonomy" id="1213861"/>
    <lineage>
        <taxon>Bacteria</taxon>
        <taxon>Bacillati</taxon>
        <taxon>Actinomycetota</taxon>
        <taxon>Actinomycetes</taxon>
        <taxon>Pseudonocardiales</taxon>
        <taxon>Pseudonocardiaceae</taxon>
        <taxon>Actinocrispum</taxon>
    </lineage>
</organism>